<dbReference type="InterPro" id="IPR036388">
    <property type="entry name" value="WH-like_DNA-bd_sf"/>
</dbReference>
<dbReference type="InterPro" id="IPR008920">
    <property type="entry name" value="TF_FadR/GntR_C"/>
</dbReference>
<dbReference type="EMBL" id="BAAAPE010000016">
    <property type="protein sequence ID" value="GAA2097642.1"/>
    <property type="molecule type" value="Genomic_DNA"/>
</dbReference>
<name>A0ABN2WRW0_9ACTN</name>
<dbReference type="SUPFAM" id="SSF48008">
    <property type="entry name" value="GntR ligand-binding domain-like"/>
    <property type="match status" value="1"/>
</dbReference>
<dbReference type="PANTHER" id="PTHR43537:SF5">
    <property type="entry name" value="UXU OPERON TRANSCRIPTIONAL REGULATOR"/>
    <property type="match status" value="1"/>
</dbReference>
<dbReference type="PROSITE" id="PS50949">
    <property type="entry name" value="HTH_GNTR"/>
    <property type="match status" value="1"/>
</dbReference>
<feature type="domain" description="HTH gntR-type" evidence="4">
    <location>
        <begin position="29"/>
        <end position="99"/>
    </location>
</feature>
<accession>A0ABN2WRW0</accession>
<evidence type="ECO:0000256" key="1">
    <source>
        <dbReference type="ARBA" id="ARBA00023015"/>
    </source>
</evidence>
<dbReference type="Gene3D" id="1.20.120.530">
    <property type="entry name" value="GntR ligand-binding domain-like"/>
    <property type="match status" value="1"/>
</dbReference>
<evidence type="ECO:0000313" key="5">
    <source>
        <dbReference type="EMBL" id="GAA2097642.1"/>
    </source>
</evidence>
<dbReference type="InterPro" id="IPR011711">
    <property type="entry name" value="GntR_C"/>
</dbReference>
<dbReference type="InterPro" id="IPR036390">
    <property type="entry name" value="WH_DNA-bd_sf"/>
</dbReference>
<keyword evidence="2" id="KW-0238">DNA-binding</keyword>
<reference evidence="5 6" key="1">
    <citation type="journal article" date="2019" name="Int. J. Syst. Evol. Microbiol.">
        <title>The Global Catalogue of Microorganisms (GCM) 10K type strain sequencing project: providing services to taxonomists for standard genome sequencing and annotation.</title>
        <authorList>
            <consortium name="The Broad Institute Genomics Platform"/>
            <consortium name="The Broad Institute Genome Sequencing Center for Infectious Disease"/>
            <person name="Wu L."/>
            <person name="Ma J."/>
        </authorList>
    </citation>
    <scope>NUCLEOTIDE SEQUENCE [LARGE SCALE GENOMIC DNA]</scope>
    <source>
        <strain evidence="5 6">JCM 15478</strain>
    </source>
</reference>
<dbReference type="CDD" id="cd07377">
    <property type="entry name" value="WHTH_GntR"/>
    <property type="match status" value="1"/>
</dbReference>
<keyword evidence="3" id="KW-0804">Transcription</keyword>
<dbReference type="SUPFAM" id="SSF46785">
    <property type="entry name" value="Winged helix' DNA-binding domain"/>
    <property type="match status" value="1"/>
</dbReference>
<evidence type="ECO:0000259" key="4">
    <source>
        <dbReference type="PROSITE" id="PS50949"/>
    </source>
</evidence>
<dbReference type="RefSeq" id="WP_344533789.1">
    <property type="nucleotide sequence ID" value="NZ_BAAAPE010000016.1"/>
</dbReference>
<evidence type="ECO:0000256" key="2">
    <source>
        <dbReference type="ARBA" id="ARBA00023125"/>
    </source>
</evidence>
<evidence type="ECO:0000313" key="6">
    <source>
        <dbReference type="Proteomes" id="UP001500016"/>
    </source>
</evidence>
<dbReference type="SMART" id="SM00345">
    <property type="entry name" value="HTH_GNTR"/>
    <property type="match status" value="1"/>
</dbReference>
<sequence length="269" mass="29076">MASQEQDRGRDRTARHPLTSTALAAIRRTSAVDTVRARIALAVELGLLAPGERLPNVPSTAEALGVAAITVRRALTALEREGVVVRRPGRSGGTFVAEEPRRDTVPQIDAYERDSARVHRLIDERAVLETGFAHLAAERLDEEGLAALDACLAAMDGAGTWAEFRSADARFHLAVARGAGQPSALELYAQVTGELYRYFLPYPMSYLRESNAEHRRIREALAARDAALAARLTHAHASALHRTMYVGLSPARATRRCPPGGDDSGALDP</sequence>
<comment type="caution">
    <text evidence="5">The sequence shown here is derived from an EMBL/GenBank/DDBJ whole genome shotgun (WGS) entry which is preliminary data.</text>
</comment>
<dbReference type="InterPro" id="IPR000524">
    <property type="entry name" value="Tscrpt_reg_HTH_GntR"/>
</dbReference>
<keyword evidence="6" id="KW-1185">Reference proteome</keyword>
<dbReference type="Pfam" id="PF07729">
    <property type="entry name" value="FCD"/>
    <property type="match status" value="1"/>
</dbReference>
<evidence type="ECO:0000256" key="3">
    <source>
        <dbReference type="ARBA" id="ARBA00023163"/>
    </source>
</evidence>
<keyword evidence="1" id="KW-0805">Transcription regulation</keyword>
<proteinExistence type="predicted"/>
<organism evidence="5 6">
    <name type="scientific">Streptomyces albiaxialis</name>
    <dbReference type="NCBI Taxonomy" id="329523"/>
    <lineage>
        <taxon>Bacteria</taxon>
        <taxon>Bacillati</taxon>
        <taxon>Actinomycetota</taxon>
        <taxon>Actinomycetes</taxon>
        <taxon>Kitasatosporales</taxon>
        <taxon>Streptomycetaceae</taxon>
        <taxon>Streptomyces</taxon>
    </lineage>
</organism>
<dbReference type="SMART" id="SM00895">
    <property type="entry name" value="FCD"/>
    <property type="match status" value="1"/>
</dbReference>
<dbReference type="Pfam" id="PF00392">
    <property type="entry name" value="GntR"/>
    <property type="match status" value="1"/>
</dbReference>
<dbReference type="Gene3D" id="1.10.10.10">
    <property type="entry name" value="Winged helix-like DNA-binding domain superfamily/Winged helix DNA-binding domain"/>
    <property type="match status" value="1"/>
</dbReference>
<gene>
    <name evidence="5" type="ORF">GCM10009801_68180</name>
</gene>
<protein>
    <recommendedName>
        <fullName evidence="4">HTH gntR-type domain-containing protein</fullName>
    </recommendedName>
</protein>
<dbReference type="Proteomes" id="UP001500016">
    <property type="component" value="Unassembled WGS sequence"/>
</dbReference>
<dbReference type="PANTHER" id="PTHR43537">
    <property type="entry name" value="TRANSCRIPTIONAL REGULATOR, GNTR FAMILY"/>
    <property type="match status" value="1"/>
</dbReference>